<evidence type="ECO:0000256" key="1">
    <source>
        <dbReference type="SAM" id="MobiDB-lite"/>
    </source>
</evidence>
<dbReference type="NCBIfam" id="TIGR01901">
    <property type="entry name" value="adhes_NPXG"/>
    <property type="match status" value="1"/>
</dbReference>
<dbReference type="PIR" id="E82750">
    <property type="entry name" value="E82750"/>
</dbReference>
<dbReference type="GO" id="GO:0003824">
    <property type="term" value="F:catalytic activity"/>
    <property type="evidence" value="ECO:0007669"/>
    <property type="project" value="UniProtKB-ARBA"/>
</dbReference>
<dbReference type="STRING" id="160492.XF_0889"/>
<feature type="region of interest" description="Disordered" evidence="1">
    <location>
        <begin position="423"/>
        <end position="461"/>
    </location>
</feature>
<protein>
    <submittedName>
        <fullName evidence="3">Hemagglutinin-like secreted protein</fullName>
    </submittedName>
</protein>
<dbReference type="HOGENOM" id="CLU_000043_2_1_6"/>
<feature type="region of interest" description="Disordered" evidence="1">
    <location>
        <begin position="2608"/>
        <end position="2656"/>
    </location>
</feature>
<proteinExistence type="predicted"/>
<feature type="compositionally biased region" description="Low complexity" evidence="1">
    <location>
        <begin position="2608"/>
        <end position="2619"/>
    </location>
</feature>
<dbReference type="InterPro" id="IPR024973">
    <property type="entry name" value="ESPR"/>
</dbReference>
<dbReference type="SUPFAM" id="SSF51126">
    <property type="entry name" value="Pectin lyase-like"/>
    <property type="match status" value="1"/>
</dbReference>
<feature type="region of interest" description="Disordered" evidence="1">
    <location>
        <begin position="259"/>
        <end position="278"/>
    </location>
</feature>
<dbReference type="InterPro" id="IPR025157">
    <property type="entry name" value="Hemagglutinin_rpt"/>
</dbReference>
<feature type="domain" description="Filamentous haemagglutinin FhaB/tRNA nuclease CdiA-like TPS" evidence="2">
    <location>
        <begin position="87"/>
        <end position="207"/>
    </location>
</feature>
<dbReference type="Pfam" id="PF13018">
    <property type="entry name" value="ESPR"/>
    <property type="match status" value="1"/>
</dbReference>
<feature type="compositionally biased region" description="Basic and acidic residues" evidence="1">
    <location>
        <begin position="2281"/>
        <end position="2290"/>
    </location>
</feature>
<evidence type="ECO:0000313" key="3">
    <source>
        <dbReference type="EMBL" id="AAF83699.1"/>
    </source>
</evidence>
<dbReference type="InterPro" id="IPR008638">
    <property type="entry name" value="FhaB/CdiA-like_TPS"/>
</dbReference>
<evidence type="ECO:0000259" key="2">
    <source>
        <dbReference type="SMART" id="SM00912"/>
    </source>
</evidence>
<dbReference type="InterPro" id="IPR010069">
    <property type="entry name" value="CdiA_FHA1_rpt"/>
</dbReference>
<dbReference type="SMART" id="SM00912">
    <property type="entry name" value="Haemagg_act"/>
    <property type="match status" value="1"/>
</dbReference>
<dbReference type="EMBL" id="AE003849">
    <property type="protein sequence ID" value="AAF83699.1"/>
    <property type="molecule type" value="Genomic_DNA"/>
</dbReference>
<dbReference type="eggNOG" id="COG3210">
    <property type="taxonomic scope" value="Bacteria"/>
</dbReference>
<dbReference type="KEGG" id="xfa:XF_0889"/>
<accession>Q9PEY9</accession>
<dbReference type="InterPro" id="IPR008619">
    <property type="entry name" value="Filamentous_hemagglutn_rpt"/>
</dbReference>
<dbReference type="Pfam" id="PF13332">
    <property type="entry name" value="Fil_haemagg_2"/>
    <property type="match status" value="3"/>
</dbReference>
<feature type="compositionally biased region" description="Low complexity" evidence="1">
    <location>
        <begin position="2292"/>
        <end position="2310"/>
    </location>
</feature>
<reference evidence="3 4" key="1">
    <citation type="journal article" date="2000" name="Nature">
        <title>The genome sequence of the plant pathogen Xylella fastidiosa.</title>
        <authorList>
            <person name="Simpson A.J."/>
            <person name="Reinach F.C."/>
            <person name="Arruda P."/>
            <person name="Abreu F.A."/>
            <person name="Acencio M."/>
            <person name="Alvarenga R."/>
            <person name="Alves L.M."/>
            <person name="Araya J.E."/>
            <person name="Baia G.S."/>
            <person name="Baptista C.S."/>
            <person name="Barros M.H."/>
            <person name="Bonaccorsi E.D."/>
            <person name="Bordin S."/>
            <person name="Bove J.M."/>
            <person name="Briones M.R."/>
            <person name="Bueno M.R."/>
            <person name="Camargo A.A."/>
            <person name="Camargo L.E."/>
            <person name="Carraro D.M."/>
            <person name="Carrer H."/>
            <person name="Colauto N.B."/>
            <person name="Colombo C."/>
            <person name="Costa F.F."/>
            <person name="Costa M.C."/>
            <person name="Costa-Neto C.M."/>
            <person name="Coutinho L.L."/>
            <person name="Cristofani M."/>
            <person name="Dias-Neto E."/>
            <person name="Docena C."/>
            <person name="El-Dorry H."/>
            <person name="Facincani A.P."/>
            <person name="Ferreira A.J."/>
            <person name="Ferreira V.C."/>
            <person name="Ferro J.A."/>
            <person name="Fraga J.S."/>
            <person name="Franca S.C."/>
            <person name="Franco M.C."/>
            <person name="Frohme M."/>
            <person name="Furlan L.R."/>
            <person name="Garnier M."/>
            <person name="Goldman G.H."/>
            <person name="Goldman M.H."/>
            <person name="Gomes S.L."/>
            <person name="Gruber A."/>
            <person name="Ho P.L."/>
            <person name="Hoheisel J.D."/>
            <person name="Junqueira M.L."/>
            <person name="Kemper E.L."/>
            <person name="Kitajima J.P."/>
            <person name="Krieger J.E."/>
            <person name="Kuramae E.E."/>
            <person name="Laigret F."/>
            <person name="Lambais M.R."/>
            <person name="Leite L.C."/>
            <person name="Lemos E.G."/>
            <person name="Lemos M.V."/>
            <person name="Lopes S.A."/>
            <person name="Lopes C.R."/>
            <person name="Machado J.A."/>
            <person name="Machado M.A."/>
            <person name="Madeira A.M."/>
            <person name="Madeira H.M."/>
            <person name="Marino C.L."/>
            <person name="Marques M.V."/>
            <person name="Martins E.A."/>
            <person name="Martins E.M."/>
            <person name="Matsukuma A.Y."/>
            <person name="Menck C.F."/>
            <person name="Miracca E.C."/>
            <person name="Miyaki C.Y."/>
            <person name="Monteriro-Vitorello C.B."/>
            <person name="Moon D.H."/>
            <person name="Nagai M.A."/>
            <person name="Nascimento A.L."/>
            <person name="Netto L.E."/>
            <person name="Nhani A.Jr."/>
            <person name="Nobrega F.G."/>
            <person name="Nunes L.R."/>
            <person name="Oliveira M.A."/>
            <person name="de Oliveira M.C."/>
            <person name="de Oliveira R.C."/>
            <person name="Palmieri D.A."/>
            <person name="Paris A."/>
            <person name="Peixoto B.R."/>
            <person name="Pereira G.A."/>
            <person name="Pereira H.A.Jr."/>
            <person name="Pesquero J.B."/>
            <person name="Quaggio R.B."/>
            <person name="Roberto P.G."/>
            <person name="Rodrigues V."/>
            <person name="de M Rosa A.J."/>
            <person name="de Rosa V.E.Jr."/>
            <person name="de Sa R.G."/>
            <person name="Santelli R.V."/>
            <person name="Sawasaki H.E."/>
            <person name="da Silva A.C."/>
            <person name="da Silva A.M."/>
            <person name="da Silva F.R."/>
            <person name="da Silva W.A.Jr."/>
            <person name="da Silveira J.F."/>
            <person name="Silvestri M.L."/>
            <person name="Siqueira W.J."/>
            <person name="de Souza A.A."/>
            <person name="de Souza A.P."/>
            <person name="Terenzi M.F."/>
            <person name="Truffi D."/>
            <person name="Tsai S.M."/>
            <person name="Tsuhako M.H."/>
            <person name="Vallada H."/>
            <person name="Van Sluys M.A."/>
            <person name="Verjovski-Almeida S."/>
            <person name="Vettore A.L."/>
            <person name="Zago M.A."/>
            <person name="Zatz M."/>
            <person name="Meidanis J."/>
            <person name="Setubal J.C."/>
        </authorList>
    </citation>
    <scope>NUCLEOTIDE SEQUENCE [LARGE SCALE GENOMIC DNA]</scope>
    <source>
        <strain evidence="3 4">9a5c</strain>
    </source>
</reference>
<dbReference type="Pfam" id="PF05594">
    <property type="entry name" value="Fil_haemagg"/>
    <property type="match status" value="14"/>
</dbReference>
<gene>
    <name evidence="3" type="ordered locus">XF_0889</name>
</gene>
<sequence length="3282" mass="343747">MNKDLYRLIYNRALRLWQVASERATAPGGTPGPSTTAQRPARACLHPIPFALWLSLGWVSIAGIATAQVIADPHAPGHQRPTVLATPNGTPLIHIQTPSQAGVSRNTYQQFDITPQGAILNNARTPAQTHLAGTVQGNPWLATGTAKIILNEVNSRSPSQLHGYLEVAGDRAQLIIANPSGITCNGCGVINASQFTLTTGTPVFNARGALDHYRVHGGAIQLDGLGLDSRSADYTALIARTVQLNAGLWAQKLQATTGPATVTPDGHPTASLPATPGDRPTVALDVSALGGMYAGKITLIGTEHGLGVRNAGQLSATSAPLTVTVDGLLENTGRLQSATDTQLTATAAVNNSGLISAAQTLSLHTPTTIDNRSGTLTAARLDITGARLDNRGGHIQQTGLQPLTLQTQHLDNQAQGRLGALETPASGQASPADPTPVASVPPATDTPPSTGTMPIPSHPQTAPVLAAGRLTLENDIDNRGGHITAGGAIDAILTTLDNRDGTAALNRLTLQGQRLDNQHGILTLATEATIHTHTLNNAAGQLHVNGTLDLTAQHLNNASGHLLTTGPQSATLTIADLLDNTSGTLASAGSLTLTAATLDTTDGTVQSGQGPLHMDAATLTAHRGTLTSQDTLTLTGTHTDLSHATTTAQQITLHTGDLTTAGGHLTAYGTHTLQLEARTRLDNTGGTIATNGTLDLHTAALDNTGGTLHSTATGPNRLDITDTLTNTAGHLLLNGPTTLTTGTWTNTGGHLQITGPATLHATTLDNRGGILHTATGPLDLRITGTLNNQDNGLLTTTDALTLTAASLLNQHGTLDAAGPAHLTLTGLLDNTAGLLQTAHTLWLTSAGLTNRSGTLTASQLTLDTQGHTLDNTRGRLGTTTGNLTLHSGPLDNTAGLLQTAAALTIDTGAATLTNRDGGALLAATALDLTTATLDNRGGTIDSQTATHLHTTTLDNTTAGHISSSGTLQIDGTTLTNTGGRLYSGGDTRLHLQDTLNNHDGRITAAGTLDIATTTLDNHSTPMTAPPVAATRDTPSDTTAPTDNGLYATHIQIASTTLDNTAAHLSAAQNLTLTLSDTLTNTAGTLSAGGTLDLTAAYLSNHTGTLLSGATQTLTLHRLTGDGRLHAGNALTLTLQDSLDTAGILSATGLLTLTTAGDITNRGLLHAADLTAQARDITTTATGQLLATGHTHLTATGTLTNSGLLQAADLTAQARDITTTATGQLLATGHTHLTATGTLTNRGHLQAADLTAQANTITTTGTFLATSHATLTAADTLTNSGLLQAPDLTAQANTITNTATGQLLTTGHAQLTATDTLTNSGLVHAGDLTVHARDITNTATGQLIANTLAQLTATATLTNRGLIDAFTTHLSAPTIDNLGTGRLYGDHIALHAQTLTNRDETSDGHTHAATIAARQRLDIGADTLRNTANAMILSDGDAAIGATLDNALHATGTATLLDNRSATIDITGTLNITTTTLNNIRDNVHIAHAPDVVTEARMEQPHWRKNQPNGGSGNFRFTSNYDAHDIYYLNPADIIKDDPYITPDGQQIHRAIVRLTPQTSAYFYARGGLYASQAERRRMDLTARTGDSVVLYYTDRQDKQPNPDHVAAAATNHSAFIGLDTPQQNERFQTVPITYAPGDDRLTYDSNYGTCTDDCVRLVTWHDYTDPDHTLIDMHRGPNDVRDNEKYRDATRTTQQDILNPDAGAPALIQTGGAMMIQTDTLRNHYADLLAGGDQTIVGLPPHPTKEKSDDEHKYKRVLLIDNRALQLSRTDTFHNISTTYRGKVSEPWSNESRTTPTTQIGGRITSGGHQHIAAQTLNNVTDSTHAPEPIQHLTYNPSTQTLSVVNGVITVTDTSPSLHTVSLADNGPSAGQELTYIPDQSITTPNAPIRDPAAPPAVTVTPTGPLTLPNNSLFTLHPDAATLITTDPRFTLGRPYTSADTQLHALGDHDTLHKRLGDGYYEQRLIREQLAQLTGRRRLDGYTDDDQQYRALLDAGVTVAKQHQLRPGIALSADQLAQLTSDIVWLVQQDVQLPDGTTTRALVPRLYLRPRTGDLTPDGALLAAASTTINAHTFTNTGTIDARHLIDINAHTMDQQGGRLTADAIHIHTTGDFTTLGGQFKARGYLKVHAQGNFLASSTLRDATTQGTRHHSVTELDQQAGFTVTGPGAYLGLSTDQAMTHNGVAINNTGTDGYTSLNATGPLHLGTLTTHRSDTTQWDPRNSRHSRIDTEYGTSITGNGDIRISADAGITGRAVTLDSSAGDLTLTSRHGSVTLQAGEARLSHQQERTSRRSGLLRSSSSHSTASSTDTVALSSVLGGKNITITAGDTVHSVGTQFIADQDIDIFGTKGVRLENAETTHSSQYAIQQRNSGLSRAGLGISIGSSRSSEQGHTQATSSVANTVAALHGNITIHSSQGNVDAAGSELLAAGNLNASGVNVDLGEVYDTLSTHEQQASTHSGLSIGFNSALTSTAQGVSADLNNRRNASTGRLSSLYGWRALSTAASAGYQAYGEIDTLRKTSSLPSTFQIGVSVGTSSSQSQSSMTTHTARGTQLRAGGGISVTAFGVYEPDDTGKPTLKAGTGTINATAAQFSSTNLTLIAAGNLDAHSAQSTQEQTSSQRHRSASLGAKIGVTGGGPSVSADVARGRGSSRQQSVTQVDTVFTVANHATIRVGGDATLKGSHLNAHSIQATIGGNLDITSLQDTLQASAQQRQSSLGGTWVINGAGSTATLSRNRQDATQDYASVRNQSGLFAGAGGYDITVGGHSQFNGGALTSTAPQALQSFSTTTIGHTDIHNHNSATASASGITLGSDLVSGLNKNNPNGKPNIGLSIYSGLRSGAGQWMANADRSVNQHSTTAAVVSATNIQVSDPGSSGALATLRRDPIGAHQALTPTDLGALQTDVQQRSQGGALLADIGRIMADQSISNMLTPTLNEVFCIQQPCTNDHTANDARVTERTQALRQAHPDWSDRKLREHAVAELALTDHNANRVLDQDKVKEMIANKGEGQYSLQDDLLASGRWGISRGSGNIQLLPVSLADLSRLSDEEKKHVTIFGNGISNARGRAGELALQMTPKNEDREKIRESGETYQNTTYLPYTKPTHQLGELVTAGIEKLLEITKVPSPASRLQAAAAKEVMYNASKDNYSNPVYLEGHSRGTMTLSNALRVLAADHVLSDDLRILAFNPAAEGNRLAEAAALVTKIPVKTWKPHDDFSRPGSRMMTLWPTRLAAMTAMPPSMICGRSSKPTTPCTAAVAPRPWAATGTMSIKRNCSAIKTWISTI</sequence>
<feature type="region of interest" description="Disordered" evidence="1">
    <location>
        <begin position="2279"/>
        <end position="2310"/>
    </location>
</feature>
<dbReference type="InterPro" id="IPR012334">
    <property type="entry name" value="Pectin_lyas_fold"/>
</dbReference>
<feature type="region of interest" description="Disordered" evidence="1">
    <location>
        <begin position="1784"/>
        <end position="1804"/>
    </location>
</feature>
<feature type="region of interest" description="Disordered" evidence="1">
    <location>
        <begin position="1016"/>
        <end position="1036"/>
    </location>
</feature>
<dbReference type="RefSeq" id="WP_010893409.1">
    <property type="nucleotide sequence ID" value="NC_002488.3"/>
</dbReference>
<dbReference type="Proteomes" id="UP000000812">
    <property type="component" value="Chromosome"/>
</dbReference>
<dbReference type="Gene3D" id="2.160.20.10">
    <property type="entry name" value="Single-stranded right-handed beta-helix, Pectin lyase-like"/>
    <property type="match status" value="1"/>
</dbReference>
<organism evidence="3 4">
    <name type="scientific">Xylella fastidiosa (strain 9a5c)</name>
    <dbReference type="NCBI Taxonomy" id="160492"/>
    <lineage>
        <taxon>Bacteria</taxon>
        <taxon>Pseudomonadati</taxon>
        <taxon>Pseudomonadota</taxon>
        <taxon>Gammaproteobacteria</taxon>
        <taxon>Lysobacterales</taxon>
        <taxon>Lysobacteraceae</taxon>
        <taxon>Xylella</taxon>
    </lineage>
</organism>
<dbReference type="NCBIfam" id="TIGR01731">
    <property type="entry name" value="fil_hemag_20aa"/>
    <property type="match status" value="26"/>
</dbReference>
<dbReference type="InterPro" id="IPR011050">
    <property type="entry name" value="Pectin_lyase_fold/virulence"/>
</dbReference>
<dbReference type="Pfam" id="PF05860">
    <property type="entry name" value="TPS"/>
    <property type="match status" value="1"/>
</dbReference>
<name>Q9PEY9_XYLFA</name>
<evidence type="ECO:0000313" key="4">
    <source>
        <dbReference type="Proteomes" id="UP000000812"/>
    </source>
</evidence>
<feature type="compositionally biased region" description="Polar residues" evidence="1">
    <location>
        <begin position="1787"/>
        <end position="1800"/>
    </location>
</feature>